<keyword evidence="1" id="KW-0472">Membrane</keyword>
<dbReference type="Proteomes" id="UP000054498">
    <property type="component" value="Unassembled WGS sequence"/>
</dbReference>
<feature type="transmembrane region" description="Helical" evidence="1">
    <location>
        <begin position="15"/>
        <end position="38"/>
    </location>
</feature>
<dbReference type="AlphaFoldDB" id="A0A0D2MGV4"/>
<keyword evidence="1" id="KW-1133">Transmembrane helix</keyword>
<protein>
    <submittedName>
        <fullName evidence="2">Uncharacterized protein</fullName>
    </submittedName>
</protein>
<keyword evidence="1" id="KW-0812">Transmembrane</keyword>
<organism evidence="2 3">
    <name type="scientific">Monoraphidium neglectum</name>
    <dbReference type="NCBI Taxonomy" id="145388"/>
    <lineage>
        <taxon>Eukaryota</taxon>
        <taxon>Viridiplantae</taxon>
        <taxon>Chlorophyta</taxon>
        <taxon>core chlorophytes</taxon>
        <taxon>Chlorophyceae</taxon>
        <taxon>CS clade</taxon>
        <taxon>Sphaeropleales</taxon>
        <taxon>Selenastraceae</taxon>
        <taxon>Monoraphidium</taxon>
    </lineage>
</organism>
<gene>
    <name evidence="2" type="ORF">MNEG_8027</name>
</gene>
<name>A0A0D2MGV4_9CHLO</name>
<dbReference type="RefSeq" id="XP_013898951.1">
    <property type="nucleotide sequence ID" value="XM_014043497.1"/>
</dbReference>
<dbReference type="GeneID" id="25740903"/>
<dbReference type="EMBL" id="KK101700">
    <property type="protein sequence ID" value="KIY99931.1"/>
    <property type="molecule type" value="Genomic_DNA"/>
</dbReference>
<sequence>AYVLLLILSGPNDSAYVALDVALGITPLVLAIAAQHWLTRRFKGRVKAEVAKLVAERRPAPAAAPAAADAV</sequence>
<evidence type="ECO:0000313" key="2">
    <source>
        <dbReference type="EMBL" id="KIY99931.1"/>
    </source>
</evidence>
<feature type="non-terminal residue" evidence="2">
    <location>
        <position position="1"/>
    </location>
</feature>
<dbReference type="KEGG" id="mng:MNEG_8027"/>
<proteinExistence type="predicted"/>
<reference evidence="2 3" key="1">
    <citation type="journal article" date="2013" name="BMC Genomics">
        <title>Reconstruction of the lipid metabolism for the microalga Monoraphidium neglectum from its genome sequence reveals characteristics suitable for biofuel production.</title>
        <authorList>
            <person name="Bogen C."/>
            <person name="Al-Dilaimi A."/>
            <person name="Albersmeier A."/>
            <person name="Wichmann J."/>
            <person name="Grundmann M."/>
            <person name="Rupp O."/>
            <person name="Lauersen K.J."/>
            <person name="Blifernez-Klassen O."/>
            <person name="Kalinowski J."/>
            <person name="Goesmann A."/>
            <person name="Mussgnug J.H."/>
            <person name="Kruse O."/>
        </authorList>
    </citation>
    <scope>NUCLEOTIDE SEQUENCE [LARGE SCALE GENOMIC DNA]</scope>
    <source>
        <strain evidence="2 3">SAG 48.87</strain>
    </source>
</reference>
<keyword evidence="3" id="KW-1185">Reference proteome</keyword>
<evidence type="ECO:0000256" key="1">
    <source>
        <dbReference type="SAM" id="Phobius"/>
    </source>
</evidence>
<accession>A0A0D2MGV4</accession>
<evidence type="ECO:0000313" key="3">
    <source>
        <dbReference type="Proteomes" id="UP000054498"/>
    </source>
</evidence>